<keyword evidence="2" id="KW-1185">Reference proteome</keyword>
<proteinExistence type="predicted"/>
<sequence>MVVTLFGPPGREQVIVTAAVPREKGGCAVRVAIGVRDEQQGELPLLVQGSERALDEDAVIWERLNPRVVPRLDVRDAAVVAYREFCATFPERA</sequence>
<accession>A0ABP6KHU9</accession>
<evidence type="ECO:0000313" key="2">
    <source>
        <dbReference type="Proteomes" id="UP001499930"/>
    </source>
</evidence>
<name>A0ABP6KHU9_9ACTN</name>
<protein>
    <submittedName>
        <fullName evidence="1">Uncharacterized protein</fullName>
    </submittedName>
</protein>
<dbReference type="EMBL" id="BAAAWD010000007">
    <property type="protein sequence ID" value="GAA3005730.1"/>
    <property type="molecule type" value="Genomic_DNA"/>
</dbReference>
<gene>
    <name evidence="1" type="ORF">GCM10017559_29350</name>
</gene>
<comment type="caution">
    <text evidence="1">The sequence shown here is derived from an EMBL/GenBank/DDBJ whole genome shotgun (WGS) entry which is preliminary data.</text>
</comment>
<evidence type="ECO:0000313" key="1">
    <source>
        <dbReference type="EMBL" id="GAA3005730.1"/>
    </source>
</evidence>
<dbReference type="RefSeq" id="WP_344894318.1">
    <property type="nucleotide sequence ID" value="NZ_BAAAWD010000007.1"/>
</dbReference>
<organism evidence="1 2">
    <name type="scientific">Streptosporangium longisporum</name>
    <dbReference type="NCBI Taxonomy" id="46187"/>
    <lineage>
        <taxon>Bacteria</taxon>
        <taxon>Bacillati</taxon>
        <taxon>Actinomycetota</taxon>
        <taxon>Actinomycetes</taxon>
        <taxon>Streptosporangiales</taxon>
        <taxon>Streptosporangiaceae</taxon>
        <taxon>Streptosporangium</taxon>
    </lineage>
</organism>
<dbReference type="Proteomes" id="UP001499930">
    <property type="component" value="Unassembled WGS sequence"/>
</dbReference>
<reference evidence="2" key="1">
    <citation type="journal article" date="2019" name="Int. J. Syst. Evol. Microbiol.">
        <title>The Global Catalogue of Microorganisms (GCM) 10K type strain sequencing project: providing services to taxonomists for standard genome sequencing and annotation.</title>
        <authorList>
            <consortium name="The Broad Institute Genomics Platform"/>
            <consortium name="The Broad Institute Genome Sequencing Center for Infectious Disease"/>
            <person name="Wu L."/>
            <person name="Ma J."/>
        </authorList>
    </citation>
    <scope>NUCLEOTIDE SEQUENCE [LARGE SCALE GENOMIC DNA]</scope>
    <source>
        <strain evidence="2">JCM 3106</strain>
    </source>
</reference>